<feature type="region of interest" description="Disordered" evidence="8">
    <location>
        <begin position="369"/>
        <end position="390"/>
    </location>
</feature>
<feature type="compositionally biased region" description="Low complexity" evidence="8">
    <location>
        <begin position="370"/>
        <end position="390"/>
    </location>
</feature>
<evidence type="ECO:0000256" key="4">
    <source>
        <dbReference type="ARBA" id="ARBA00022729"/>
    </source>
</evidence>
<evidence type="ECO:0000256" key="2">
    <source>
        <dbReference type="ARBA" id="ARBA00006055"/>
    </source>
</evidence>
<evidence type="ECO:0000256" key="3">
    <source>
        <dbReference type="ARBA" id="ARBA00012780"/>
    </source>
</evidence>
<gene>
    <name evidence="12" type="ORF">BRENAR_LOCUS199</name>
</gene>
<evidence type="ECO:0000256" key="8">
    <source>
        <dbReference type="SAM" id="MobiDB-lite"/>
    </source>
</evidence>
<evidence type="ECO:0000256" key="6">
    <source>
        <dbReference type="ARBA" id="ARBA00023295"/>
    </source>
</evidence>
<feature type="domain" description="Cell wall protein YJL171C/Tos1 C-terminal" evidence="10">
    <location>
        <begin position="108"/>
        <end position="344"/>
    </location>
</feature>
<feature type="chain" id="PRO_5019207574" description="glucan endo-1,3-beta-D-glucosidase" evidence="9">
    <location>
        <begin position="20"/>
        <end position="414"/>
    </location>
</feature>
<evidence type="ECO:0000256" key="5">
    <source>
        <dbReference type="ARBA" id="ARBA00022801"/>
    </source>
</evidence>
<dbReference type="InParanoid" id="A0A448YEY2"/>
<sequence>MISSTLFTILSSLVIQVASDDSSKYSSEASFVQFDQLGFSGRYFPVTEVEALSDGNCTCSKDLDNPLIFNGTNSPFNEELSVHLRGPMNLRKFAWYVADEYEYGSTSGSWTRAAYYDSEAGTADNVTFLGNVGANNTCLGNALNYVSEDGVTEASESTVLGNITVPSNEEFAIYSGTKCSDPSSLDGDCGVYRDGIDAYHGFPGTVKAFLFEFWSPSDLSEESLKNKTWNYDMPGIWLLNAEIPRTAQYPLNGNCSAWNTGAGEFDIFEVMNVTERNHFYTTIHDYQGIEDLGTGIEMYAYLERTPESVMRGGLVLGSDGTATVFLSNSTTFNETIDSSDLSSWISSLKGEDGGEHSQELPSITLGALESTSGSSSTATGSSSSSSSKSKGGAAVVQASNWLSSVLFILGAMVL</sequence>
<keyword evidence="5" id="KW-0378">Hydrolase</keyword>
<dbReference type="Pfam" id="PF10287">
    <property type="entry name" value="YJL171C_Tos1_C"/>
    <property type="match status" value="1"/>
</dbReference>
<evidence type="ECO:0000259" key="11">
    <source>
        <dbReference type="Pfam" id="PF10290"/>
    </source>
</evidence>
<keyword evidence="6" id="KW-0326">Glycosidase</keyword>
<protein>
    <recommendedName>
        <fullName evidence="3">glucan endo-1,3-beta-D-glucosidase</fullName>
        <ecNumber evidence="3">3.2.1.39</ecNumber>
    </recommendedName>
</protein>
<evidence type="ECO:0000259" key="10">
    <source>
        <dbReference type="Pfam" id="PF10287"/>
    </source>
</evidence>
<comment type="catalytic activity">
    <reaction evidence="1">
        <text>Hydrolysis of (1-&gt;3)-beta-D-glucosidic linkages in (1-&gt;3)-beta-D-glucans.</text>
        <dbReference type="EC" id="3.2.1.39"/>
    </reaction>
</comment>
<feature type="domain" description="Cell wall protein YJL171C/Tos1 N-terminal" evidence="11">
    <location>
        <begin position="32"/>
        <end position="97"/>
    </location>
</feature>
<dbReference type="OrthoDB" id="118256at2759"/>
<dbReference type="GO" id="GO:0042973">
    <property type="term" value="F:glucan endo-1,3-beta-D-glucosidase activity"/>
    <property type="evidence" value="ECO:0007669"/>
    <property type="project" value="UniProtKB-EC"/>
</dbReference>
<dbReference type="FunCoup" id="A0A448YEY2">
    <property type="interactions" value="2"/>
</dbReference>
<keyword evidence="13" id="KW-1185">Reference proteome</keyword>
<keyword evidence="4 9" id="KW-0732">Signal</keyword>
<dbReference type="AlphaFoldDB" id="A0A448YEY2"/>
<organism evidence="12 13">
    <name type="scientific">Brettanomyces naardenensis</name>
    <name type="common">Yeast</name>
    <dbReference type="NCBI Taxonomy" id="13370"/>
    <lineage>
        <taxon>Eukaryota</taxon>
        <taxon>Fungi</taxon>
        <taxon>Dikarya</taxon>
        <taxon>Ascomycota</taxon>
        <taxon>Saccharomycotina</taxon>
        <taxon>Pichiomycetes</taxon>
        <taxon>Pichiales</taxon>
        <taxon>Pichiaceae</taxon>
        <taxon>Brettanomyces</taxon>
    </lineage>
</organism>
<dbReference type="EMBL" id="CAACVR010000001">
    <property type="protein sequence ID" value="VEU19462.1"/>
    <property type="molecule type" value="Genomic_DNA"/>
</dbReference>
<evidence type="ECO:0000256" key="7">
    <source>
        <dbReference type="ARBA" id="ARBA00023316"/>
    </source>
</evidence>
<dbReference type="Proteomes" id="UP000290900">
    <property type="component" value="Unassembled WGS sequence"/>
</dbReference>
<evidence type="ECO:0000256" key="9">
    <source>
        <dbReference type="SAM" id="SignalP"/>
    </source>
</evidence>
<dbReference type="GO" id="GO:0071555">
    <property type="term" value="P:cell wall organization"/>
    <property type="evidence" value="ECO:0007669"/>
    <property type="project" value="UniProtKB-KW"/>
</dbReference>
<name>A0A448YEY2_BRENA</name>
<reference evidence="12 13" key="1">
    <citation type="submission" date="2018-12" db="EMBL/GenBank/DDBJ databases">
        <authorList>
            <person name="Tiukova I."/>
            <person name="Dainat J."/>
        </authorList>
    </citation>
    <scope>NUCLEOTIDE SEQUENCE [LARGE SCALE GENOMIC DNA]</scope>
</reference>
<dbReference type="InterPro" id="IPR018807">
    <property type="entry name" value="YJL171C/Tos1_N"/>
</dbReference>
<evidence type="ECO:0000313" key="12">
    <source>
        <dbReference type="EMBL" id="VEU19462.1"/>
    </source>
</evidence>
<evidence type="ECO:0000313" key="13">
    <source>
        <dbReference type="Proteomes" id="UP000290900"/>
    </source>
</evidence>
<accession>A0A448YEY2</accession>
<comment type="similarity">
    <text evidence="2">Belongs to the PGA52 family.</text>
</comment>
<feature type="signal peptide" evidence="9">
    <location>
        <begin position="1"/>
        <end position="19"/>
    </location>
</feature>
<dbReference type="Pfam" id="PF10290">
    <property type="entry name" value="YJL171C_Tos1_N"/>
    <property type="match status" value="1"/>
</dbReference>
<dbReference type="EC" id="3.2.1.39" evidence="3"/>
<dbReference type="PANTHER" id="PTHR31737:SF3">
    <property type="entry name" value="CELL WALL PROTEIN YJL171C"/>
    <property type="match status" value="1"/>
</dbReference>
<dbReference type="InterPro" id="IPR018805">
    <property type="entry name" value="YJL171C/Tos1_C"/>
</dbReference>
<keyword evidence="7" id="KW-0961">Cell wall biogenesis/degradation</keyword>
<dbReference type="PANTHER" id="PTHR31737">
    <property type="entry name" value="PROTEIN TOS1"/>
    <property type="match status" value="1"/>
</dbReference>
<proteinExistence type="inferred from homology"/>
<dbReference type="GO" id="GO:0009277">
    <property type="term" value="C:fungal-type cell wall"/>
    <property type="evidence" value="ECO:0007669"/>
    <property type="project" value="TreeGrafter"/>
</dbReference>
<dbReference type="STRING" id="13370.A0A448YEY2"/>
<evidence type="ECO:0000256" key="1">
    <source>
        <dbReference type="ARBA" id="ARBA00000382"/>
    </source>
</evidence>